<dbReference type="EMBL" id="JAAHCF010000165">
    <property type="protein sequence ID" value="KAK8147173.1"/>
    <property type="molecule type" value="Genomic_DNA"/>
</dbReference>
<dbReference type="Gene3D" id="3.30.930.10">
    <property type="entry name" value="Bira Bifunctional Protein, Domain 2"/>
    <property type="match status" value="1"/>
</dbReference>
<comment type="caution">
    <text evidence="2">The sequence shown here is derived from an EMBL/GenBank/DDBJ whole genome shotgun (WGS) entry which is preliminary data.</text>
</comment>
<protein>
    <recommendedName>
        <fullName evidence="1">BPL/LPL catalytic domain-containing protein</fullName>
    </recommendedName>
</protein>
<dbReference type="AlphaFoldDB" id="A0AAW0RXU5"/>
<reference evidence="2 3" key="1">
    <citation type="submission" date="2020-02" db="EMBL/GenBank/DDBJ databases">
        <title>Comparative genomics of the hypocrealean fungal genus Beauvera.</title>
        <authorList>
            <person name="Showalter D.N."/>
            <person name="Bushley K.E."/>
            <person name="Rehner S.A."/>
        </authorList>
    </citation>
    <scope>NUCLEOTIDE SEQUENCE [LARGE SCALE GENOMIC DNA]</scope>
    <source>
        <strain evidence="2 3">ARSEF4384</strain>
    </source>
</reference>
<organism evidence="2 3">
    <name type="scientific">Beauveria asiatica</name>
    <dbReference type="NCBI Taxonomy" id="1069075"/>
    <lineage>
        <taxon>Eukaryota</taxon>
        <taxon>Fungi</taxon>
        <taxon>Dikarya</taxon>
        <taxon>Ascomycota</taxon>
        <taxon>Pezizomycotina</taxon>
        <taxon>Sordariomycetes</taxon>
        <taxon>Hypocreomycetidae</taxon>
        <taxon>Hypocreales</taxon>
        <taxon>Cordycipitaceae</taxon>
        <taxon>Beauveria</taxon>
    </lineage>
</organism>
<accession>A0AAW0RXU5</accession>
<proteinExistence type="predicted"/>
<name>A0AAW0RXU5_9HYPO</name>
<dbReference type="InterPro" id="IPR004143">
    <property type="entry name" value="BPL_LPL_catalytic"/>
</dbReference>
<evidence type="ECO:0000313" key="2">
    <source>
        <dbReference type="EMBL" id="KAK8147173.1"/>
    </source>
</evidence>
<dbReference type="InterPro" id="IPR045864">
    <property type="entry name" value="aa-tRNA-synth_II/BPL/LPL"/>
</dbReference>
<sequence length="187" mass="20555">MAASYMMNDSVNIGLTSSYAIVNDPTEEVINAMNFDSQVLEMEFRDGQNVFDFAESIGNAMASAGLAPHPAAHDLPRPRAARLLADPGHALPLHARIFGVASYARLLETTTQTLLADLFSIETYTNPDEPGVWVGAAAEKREERKIATLGVHHRRYVTVLGVALNMHLPVAGQDEAVNPIYYYKYQH</sequence>
<evidence type="ECO:0000259" key="1">
    <source>
        <dbReference type="PROSITE" id="PS51733"/>
    </source>
</evidence>
<feature type="domain" description="BPL/LPL catalytic" evidence="1">
    <location>
        <begin position="24"/>
        <end position="187"/>
    </location>
</feature>
<evidence type="ECO:0000313" key="3">
    <source>
        <dbReference type="Proteomes" id="UP001397290"/>
    </source>
</evidence>
<dbReference type="PROSITE" id="PS51733">
    <property type="entry name" value="BPL_LPL_CATALYTIC"/>
    <property type="match status" value="1"/>
</dbReference>
<keyword evidence="3" id="KW-1185">Reference proteome</keyword>
<dbReference type="SUPFAM" id="SSF55681">
    <property type="entry name" value="Class II aaRS and biotin synthetases"/>
    <property type="match status" value="1"/>
</dbReference>
<gene>
    <name evidence="2" type="ORF">G3M48_002042</name>
</gene>
<dbReference type="Proteomes" id="UP001397290">
    <property type="component" value="Unassembled WGS sequence"/>
</dbReference>